<keyword evidence="2" id="KW-1185">Reference proteome</keyword>
<name>A0A075R7B4_BRELA</name>
<organism evidence="1 2">
    <name type="scientific">Brevibacillus laterosporus LMG 15441</name>
    <dbReference type="NCBI Taxonomy" id="1042163"/>
    <lineage>
        <taxon>Bacteria</taxon>
        <taxon>Bacillati</taxon>
        <taxon>Bacillota</taxon>
        <taxon>Bacilli</taxon>
        <taxon>Bacillales</taxon>
        <taxon>Paenibacillaceae</taxon>
        <taxon>Brevibacillus</taxon>
    </lineage>
</organism>
<evidence type="ECO:0000313" key="1">
    <source>
        <dbReference type="EMBL" id="AIG25485.1"/>
    </source>
</evidence>
<sequence length="81" mass="9329">MNINEGLQQLKVIGYAIVLGYKESNEITQDSIKKSARDGLKLNGIFELTSLPFETVIEDKRDFLQNKRLSRTIDQSIYNHK</sequence>
<dbReference type="KEGG" id="blr:BRLA_c011450"/>
<dbReference type="Proteomes" id="UP000005850">
    <property type="component" value="Chromosome"/>
</dbReference>
<accession>A0A075R7B4</accession>
<reference evidence="1 2" key="1">
    <citation type="journal article" date="2011" name="J. Bacteriol.">
        <title>Genome sequence of Brevibacillus laterosporus LMG 15441, a pathogen of invertebrates.</title>
        <authorList>
            <person name="Djukic M."/>
            <person name="Poehlein A."/>
            <person name="Thurmer A."/>
            <person name="Daniel R."/>
        </authorList>
    </citation>
    <scope>NUCLEOTIDE SEQUENCE [LARGE SCALE GENOMIC DNA]</scope>
    <source>
        <strain evidence="1 2">LMG 15441</strain>
    </source>
</reference>
<dbReference type="AlphaFoldDB" id="A0A075R7B4"/>
<protein>
    <submittedName>
        <fullName evidence="1">Uncharacterized protein</fullName>
    </submittedName>
</protein>
<evidence type="ECO:0000313" key="2">
    <source>
        <dbReference type="Proteomes" id="UP000005850"/>
    </source>
</evidence>
<dbReference type="EMBL" id="CP007806">
    <property type="protein sequence ID" value="AIG25485.1"/>
    <property type="molecule type" value="Genomic_DNA"/>
</dbReference>
<dbReference type="HOGENOM" id="CLU_2567140_0_0_9"/>
<gene>
    <name evidence="1" type="ORF">BRLA_c011450</name>
</gene>
<proteinExistence type="predicted"/>